<evidence type="ECO:0000256" key="6">
    <source>
        <dbReference type="ARBA" id="ARBA00023136"/>
    </source>
</evidence>
<name>A0ABT1QMD6_9GAMM</name>
<evidence type="ECO:0000256" key="10">
    <source>
        <dbReference type="SAM" id="SignalP"/>
    </source>
</evidence>
<evidence type="ECO:0000256" key="5">
    <source>
        <dbReference type="ARBA" id="ARBA00023077"/>
    </source>
</evidence>
<dbReference type="EMBL" id="JANFQO010000002">
    <property type="protein sequence ID" value="MCQ4163686.1"/>
    <property type="molecule type" value="Genomic_DNA"/>
</dbReference>
<dbReference type="Gene3D" id="2.170.130.10">
    <property type="entry name" value="TonB-dependent receptor, plug domain"/>
    <property type="match status" value="1"/>
</dbReference>
<evidence type="ECO:0000256" key="7">
    <source>
        <dbReference type="ARBA" id="ARBA00023237"/>
    </source>
</evidence>
<evidence type="ECO:0000256" key="4">
    <source>
        <dbReference type="ARBA" id="ARBA00022692"/>
    </source>
</evidence>
<feature type="domain" description="TonB-dependent receptor plug" evidence="12">
    <location>
        <begin position="60"/>
        <end position="172"/>
    </location>
</feature>
<protein>
    <submittedName>
        <fullName evidence="13">TonB-dependent receptor</fullName>
    </submittedName>
</protein>
<evidence type="ECO:0000259" key="11">
    <source>
        <dbReference type="Pfam" id="PF00593"/>
    </source>
</evidence>
<dbReference type="PROSITE" id="PS52016">
    <property type="entry name" value="TONB_DEPENDENT_REC_3"/>
    <property type="match status" value="1"/>
</dbReference>
<dbReference type="PANTHER" id="PTHR47234">
    <property type="match status" value="1"/>
</dbReference>
<proteinExistence type="inferred from homology"/>
<dbReference type="RefSeq" id="WP_255911148.1">
    <property type="nucleotide sequence ID" value="NZ_JANFQO010000002.1"/>
</dbReference>
<evidence type="ECO:0000313" key="13">
    <source>
        <dbReference type="EMBL" id="MCQ4163686.1"/>
    </source>
</evidence>
<evidence type="ECO:0000256" key="1">
    <source>
        <dbReference type="ARBA" id="ARBA00004571"/>
    </source>
</evidence>
<keyword evidence="13" id="KW-0675">Receptor</keyword>
<dbReference type="InterPro" id="IPR039426">
    <property type="entry name" value="TonB-dep_rcpt-like"/>
</dbReference>
<keyword evidence="7 8" id="KW-0998">Cell outer membrane</keyword>
<keyword evidence="2 8" id="KW-0813">Transport</keyword>
<keyword evidence="6 8" id="KW-0472">Membrane</keyword>
<feature type="domain" description="TonB-dependent receptor-like beta-barrel" evidence="11">
    <location>
        <begin position="350"/>
        <end position="937"/>
    </location>
</feature>
<reference evidence="13" key="1">
    <citation type="submission" date="2022-07" db="EMBL/GenBank/DDBJ databases">
        <title>Tahibacter sp., a new gammaproteobacterium isolated from the silt sample collected at pig farm.</title>
        <authorList>
            <person name="Chen H."/>
        </authorList>
    </citation>
    <scope>NUCLEOTIDE SEQUENCE</scope>
    <source>
        <strain evidence="13">P2K</strain>
    </source>
</reference>
<evidence type="ECO:0000313" key="14">
    <source>
        <dbReference type="Proteomes" id="UP001165498"/>
    </source>
</evidence>
<dbReference type="PANTHER" id="PTHR47234:SF2">
    <property type="entry name" value="TONB-DEPENDENT RECEPTOR"/>
    <property type="match status" value="1"/>
</dbReference>
<sequence>MTVDQNVLVRAVRYALVAGSAGMVLAPAFAFAQTPSASDEPAQLERVEVTGSRIRKVDLETAQPVLVIDRAEIQRQGFQSVADILQNVSATGSPAISRAEPLSAGESPGGSFIDLRNLGPQRTLVLVNGKRLGINTNGLQDVSTIPTAIIQSVEILKDGASSVYGSDAIGGVINFITRSNFEGMEANGYWGQYSEGDGDIQRWDATIGYKGDRGSLIAVAEYSEEKVVHGSDREFSRYPRGQFHPYLGWTTVSQWGVLVRTAANGGNVVLDRGGNPYDITNYHPTNASAPNGDVTNTNMVTDLRTPLETKNLFVSGDYQISDYVRFRGDVMYSDRDSSRQVAGYPFQSASFPGTTMSRDSYFNPIGSHHGAATPAAASFQRRTWEVPRVTTSSLQNFRATLGLEGSFELADRTFDWDVSYLYSQNKLNQRAYGNLNLARVAQAVGPSFLNGAGRVQCGTAANPIPFSTCVPWNPFLPYGRTGDGGLYNNPELQNYLFQEEHTTGMTETKIYSANLTGPIVTLPAGDLSFAFGAEHRSENGEFLPDALSQTGGSTNLAAGPTGGSYKVDELYAEVFVPILKDVAFAKDLNISIASRHSDYDTFGKTTNNKVGFTWKPINQLLFRGTRADGFRAPTIADLYGGGSQTFPFYTDPCDTVYGAAASNAAVRARCGQDIQNAATFRQLGQGFVPTTVANAQSPVAFVSGSNPNLLPEESRSSTLGVVWSPEFSENLNMSLDWWKIRIDNTIVSDDPTTKLNDCYVDGNAARCNGFTRDPELGYVNSLTFGNRNAGYVETKGFDFDLSYRLPTDWGTFGVVWQNTYVSSLESKSTDDPTTRPSQFNSFSNSAGINFRLRSIATFSWDYGDFGATWGSRYFSSSKETCLSAVNFPNECSDPGYIAYNPSDTRPINRVGANTFHDLQVRWNAPWKATISLGANNVFDHQAGLNYSNPASSSTPYYGAFDIGRFYYVRYHQSF</sequence>
<keyword evidence="14" id="KW-1185">Reference proteome</keyword>
<dbReference type="Gene3D" id="2.40.170.20">
    <property type="entry name" value="TonB-dependent receptor, beta-barrel domain"/>
    <property type="match status" value="1"/>
</dbReference>
<comment type="caution">
    <text evidence="13">The sequence shown here is derived from an EMBL/GenBank/DDBJ whole genome shotgun (WGS) entry which is preliminary data.</text>
</comment>
<keyword evidence="5 9" id="KW-0798">TonB box</keyword>
<accession>A0ABT1QMD6</accession>
<gene>
    <name evidence="13" type="ORF">NM961_03070</name>
</gene>
<feature type="signal peptide" evidence="10">
    <location>
        <begin position="1"/>
        <end position="32"/>
    </location>
</feature>
<organism evidence="13 14">
    <name type="scientific">Tahibacter harae</name>
    <dbReference type="NCBI Taxonomy" id="2963937"/>
    <lineage>
        <taxon>Bacteria</taxon>
        <taxon>Pseudomonadati</taxon>
        <taxon>Pseudomonadota</taxon>
        <taxon>Gammaproteobacteria</taxon>
        <taxon>Lysobacterales</taxon>
        <taxon>Rhodanobacteraceae</taxon>
        <taxon>Tahibacter</taxon>
    </lineage>
</organism>
<dbReference type="InterPro" id="IPR037066">
    <property type="entry name" value="Plug_dom_sf"/>
</dbReference>
<evidence type="ECO:0000256" key="2">
    <source>
        <dbReference type="ARBA" id="ARBA00022448"/>
    </source>
</evidence>
<comment type="similarity">
    <text evidence="8 9">Belongs to the TonB-dependent receptor family.</text>
</comment>
<evidence type="ECO:0000256" key="9">
    <source>
        <dbReference type="RuleBase" id="RU003357"/>
    </source>
</evidence>
<dbReference type="InterPro" id="IPR012910">
    <property type="entry name" value="Plug_dom"/>
</dbReference>
<dbReference type="SUPFAM" id="SSF56935">
    <property type="entry name" value="Porins"/>
    <property type="match status" value="1"/>
</dbReference>
<keyword evidence="4 8" id="KW-0812">Transmembrane</keyword>
<keyword evidence="10" id="KW-0732">Signal</keyword>
<feature type="chain" id="PRO_5046113557" evidence="10">
    <location>
        <begin position="33"/>
        <end position="974"/>
    </location>
</feature>
<dbReference type="InterPro" id="IPR000531">
    <property type="entry name" value="Beta-barrel_TonB"/>
</dbReference>
<comment type="subcellular location">
    <subcellularLocation>
        <location evidence="1 8">Cell outer membrane</location>
        <topology evidence="1 8">Multi-pass membrane protein</topology>
    </subcellularLocation>
</comment>
<evidence type="ECO:0000256" key="3">
    <source>
        <dbReference type="ARBA" id="ARBA00022452"/>
    </source>
</evidence>
<evidence type="ECO:0000259" key="12">
    <source>
        <dbReference type="Pfam" id="PF07715"/>
    </source>
</evidence>
<keyword evidence="3 8" id="KW-1134">Transmembrane beta strand</keyword>
<dbReference type="InterPro" id="IPR036942">
    <property type="entry name" value="Beta-barrel_TonB_sf"/>
</dbReference>
<dbReference type="Pfam" id="PF00593">
    <property type="entry name" value="TonB_dep_Rec_b-barrel"/>
    <property type="match status" value="1"/>
</dbReference>
<dbReference type="Proteomes" id="UP001165498">
    <property type="component" value="Unassembled WGS sequence"/>
</dbReference>
<evidence type="ECO:0000256" key="8">
    <source>
        <dbReference type="PROSITE-ProRule" id="PRU01360"/>
    </source>
</evidence>
<dbReference type="Pfam" id="PF07715">
    <property type="entry name" value="Plug"/>
    <property type="match status" value="1"/>
</dbReference>